<dbReference type="RefSeq" id="WP_349759980.1">
    <property type="nucleotide sequence ID" value="NZ_JBEGCI010000023.1"/>
</dbReference>
<accession>A0ABV1N9T3</accession>
<evidence type="ECO:0000313" key="3">
    <source>
        <dbReference type="Proteomes" id="UP001472978"/>
    </source>
</evidence>
<keyword evidence="1" id="KW-1133">Transmembrane helix</keyword>
<organism evidence="2 3">
    <name type="scientific">Halomonas pelophila</name>
    <dbReference type="NCBI Taxonomy" id="3151122"/>
    <lineage>
        <taxon>Bacteria</taxon>
        <taxon>Pseudomonadati</taxon>
        <taxon>Pseudomonadota</taxon>
        <taxon>Gammaproteobacteria</taxon>
        <taxon>Oceanospirillales</taxon>
        <taxon>Halomonadaceae</taxon>
        <taxon>Halomonas</taxon>
    </lineage>
</organism>
<evidence type="ECO:0000256" key="1">
    <source>
        <dbReference type="SAM" id="Phobius"/>
    </source>
</evidence>
<dbReference type="EMBL" id="JBEGCI010000023">
    <property type="protein sequence ID" value="MEQ6890502.1"/>
    <property type="molecule type" value="Genomic_DNA"/>
</dbReference>
<feature type="transmembrane region" description="Helical" evidence="1">
    <location>
        <begin position="45"/>
        <end position="70"/>
    </location>
</feature>
<sequence>MTLRPSKMLRSVSLGATLPASLLSTPLVLAHSGHAAPAVHAHTGSPAMLAVLAIGALGLAALVPLARLVWRRRRRYRQG</sequence>
<keyword evidence="3" id="KW-1185">Reference proteome</keyword>
<gene>
    <name evidence="2" type="ORF">ABE957_17660</name>
</gene>
<evidence type="ECO:0000313" key="2">
    <source>
        <dbReference type="EMBL" id="MEQ6890502.1"/>
    </source>
</evidence>
<proteinExistence type="predicted"/>
<dbReference type="Proteomes" id="UP001472978">
    <property type="component" value="Unassembled WGS sequence"/>
</dbReference>
<protein>
    <recommendedName>
        <fullName evidence="4">LPXTG cell wall anchor domain-containing protein</fullName>
    </recommendedName>
</protein>
<comment type="caution">
    <text evidence="2">The sequence shown here is derived from an EMBL/GenBank/DDBJ whole genome shotgun (WGS) entry which is preliminary data.</text>
</comment>
<reference evidence="2 3" key="1">
    <citation type="submission" date="2024-05" db="EMBL/GenBank/DDBJ databases">
        <title>Halomonas sp. CS7 16S ribosomal RNA gene Genome sequencing and assembly.</title>
        <authorList>
            <person name="Yook S."/>
        </authorList>
    </citation>
    <scope>NUCLEOTIDE SEQUENCE [LARGE SCALE GENOMIC DNA]</scope>
    <source>
        <strain evidence="2 3">CS7</strain>
    </source>
</reference>
<evidence type="ECO:0008006" key="4">
    <source>
        <dbReference type="Google" id="ProtNLM"/>
    </source>
</evidence>
<keyword evidence="1" id="KW-0472">Membrane</keyword>
<keyword evidence="1" id="KW-0812">Transmembrane</keyword>
<name>A0ABV1N9T3_9GAMM</name>